<comment type="caution">
    <text evidence="2">The sequence shown here is derived from an EMBL/GenBank/DDBJ whole genome shotgun (WGS) entry which is preliminary data.</text>
</comment>
<gene>
    <name evidence="2" type="ORF">VP01_1111g4</name>
</gene>
<dbReference type="EMBL" id="LAVV01001244">
    <property type="protein sequence ID" value="KNZ63693.1"/>
    <property type="molecule type" value="Genomic_DNA"/>
</dbReference>
<sequence>MQAHANIEPKGPLLHPELPPGTSPVLNVAPSVHGPATFLTFTPLHIPIGTMGSYFNYDTLSTFTFSQEIKSKWPSCHYLHHFKSSFQKRKGHKSIYKTAHSKEIDHKQTALSLVVVCYLHTLLNRLLLSSLDQVKFPIDICMSLKVALVDHPCSTQQDQSSETTQPSVSRSGYPDLKTVWYQRFSLPIIQLITIQSRIQLLYMKLINLVLYQRFQWTTFKLKFWKPFVLNICVGVITFFCLSIPTSHLYQLQNIFFAGINPGSSEPTVLEMNNMIFFL</sequence>
<name>A0A0L6VSK0_9BASI</name>
<evidence type="ECO:0000313" key="2">
    <source>
        <dbReference type="EMBL" id="KNZ63693.1"/>
    </source>
</evidence>
<accession>A0A0L6VSK0</accession>
<keyword evidence="1" id="KW-0812">Transmembrane</keyword>
<protein>
    <submittedName>
        <fullName evidence="2">Uncharacterized protein</fullName>
    </submittedName>
</protein>
<keyword evidence="1" id="KW-1133">Transmembrane helix</keyword>
<keyword evidence="1" id="KW-0472">Membrane</keyword>
<dbReference type="AlphaFoldDB" id="A0A0L6VSK0"/>
<feature type="transmembrane region" description="Helical" evidence="1">
    <location>
        <begin position="223"/>
        <end position="244"/>
    </location>
</feature>
<dbReference type="VEuPathDB" id="FungiDB:VP01_1111g4"/>
<proteinExistence type="predicted"/>
<reference evidence="2 3" key="1">
    <citation type="submission" date="2015-08" db="EMBL/GenBank/DDBJ databases">
        <title>Next Generation Sequencing and Analysis of the Genome of Puccinia sorghi L Schw, the Causal Agent of Maize Common Rust.</title>
        <authorList>
            <person name="Rochi L."/>
            <person name="Burguener G."/>
            <person name="Darino M."/>
            <person name="Turjanski A."/>
            <person name="Kreff E."/>
            <person name="Dieguez M.J."/>
            <person name="Sacco F."/>
        </authorList>
    </citation>
    <scope>NUCLEOTIDE SEQUENCE [LARGE SCALE GENOMIC DNA]</scope>
    <source>
        <strain evidence="2 3">RO10H11247</strain>
    </source>
</reference>
<evidence type="ECO:0000313" key="3">
    <source>
        <dbReference type="Proteomes" id="UP000037035"/>
    </source>
</evidence>
<keyword evidence="3" id="KW-1185">Reference proteome</keyword>
<evidence type="ECO:0000256" key="1">
    <source>
        <dbReference type="SAM" id="Phobius"/>
    </source>
</evidence>
<dbReference type="Proteomes" id="UP000037035">
    <property type="component" value="Unassembled WGS sequence"/>
</dbReference>
<organism evidence="2 3">
    <name type="scientific">Puccinia sorghi</name>
    <dbReference type="NCBI Taxonomy" id="27349"/>
    <lineage>
        <taxon>Eukaryota</taxon>
        <taxon>Fungi</taxon>
        <taxon>Dikarya</taxon>
        <taxon>Basidiomycota</taxon>
        <taxon>Pucciniomycotina</taxon>
        <taxon>Pucciniomycetes</taxon>
        <taxon>Pucciniales</taxon>
        <taxon>Pucciniaceae</taxon>
        <taxon>Puccinia</taxon>
    </lineage>
</organism>